<dbReference type="Gene3D" id="3.90.1300.10">
    <property type="entry name" value="Amidase signature (AS) domain"/>
    <property type="match status" value="1"/>
</dbReference>
<name>A0A8T0CLW1_CORYI</name>
<evidence type="ECO:0000313" key="2">
    <source>
        <dbReference type="EMBL" id="KAF7848681.1"/>
    </source>
</evidence>
<feature type="region of interest" description="Disordered" evidence="1">
    <location>
        <begin position="95"/>
        <end position="126"/>
    </location>
</feature>
<keyword evidence="3" id="KW-1185">Reference proteome</keyword>
<dbReference type="GO" id="GO:0003729">
    <property type="term" value="F:mRNA binding"/>
    <property type="evidence" value="ECO:0007669"/>
    <property type="project" value="TreeGrafter"/>
</dbReference>
<reference evidence="2" key="1">
    <citation type="submission" date="2020-05" db="EMBL/GenBank/DDBJ databases">
        <title>WGS assembly of Corymbia citriodora subspecies variegata.</title>
        <authorList>
            <person name="Barry K."/>
            <person name="Hundley H."/>
            <person name="Shu S."/>
            <person name="Jenkins J."/>
            <person name="Grimwood J."/>
            <person name="Baten A."/>
        </authorList>
    </citation>
    <scope>NUCLEOTIDE SEQUENCE</scope>
    <source>
        <strain evidence="2">CV2-018</strain>
    </source>
</reference>
<dbReference type="Gramene" id="rna-gnl|WGS:JABURB|Cocit.L1740.1">
    <property type="protein sequence ID" value="cds-KAF7848681.1"/>
    <property type="gene ID" value="gene-BT93_L1740"/>
</dbReference>
<proteinExistence type="predicted"/>
<dbReference type="InterPro" id="IPR036928">
    <property type="entry name" value="AS_sf"/>
</dbReference>
<dbReference type="Pfam" id="PF06273">
    <property type="entry name" value="eIF-4B"/>
    <property type="match status" value="1"/>
</dbReference>
<sequence>MVTLGARADTVLAFEGYPALTVPAGYDDNGMPFGICFGGLKGSEAKLIEIAYSFEQATRIHADKWGKRKEDEGSFGSSRPKLNLQPRTMVVCDGAGSGSGAVAKPKASSPFGEARPREEVLKEKGLDWKEIDEKLDTMKIKEVDTGDKAEGSFGRRSFGSGNGGQD</sequence>
<dbReference type="Proteomes" id="UP000806378">
    <property type="component" value="Unassembled WGS sequence"/>
</dbReference>
<comment type="caution">
    <text evidence="2">The sequence shown here is derived from an EMBL/GenBank/DDBJ whole genome shotgun (WGS) entry which is preliminary data.</text>
</comment>
<evidence type="ECO:0000256" key="1">
    <source>
        <dbReference type="SAM" id="MobiDB-lite"/>
    </source>
</evidence>
<gene>
    <name evidence="2" type="ORF">BT93_L1740</name>
</gene>
<evidence type="ECO:0008006" key="4">
    <source>
        <dbReference type="Google" id="ProtNLM"/>
    </source>
</evidence>
<dbReference type="AlphaFoldDB" id="A0A8T0CLW1"/>
<dbReference type="OrthoDB" id="566138at2759"/>
<evidence type="ECO:0000313" key="3">
    <source>
        <dbReference type="Proteomes" id="UP000806378"/>
    </source>
</evidence>
<dbReference type="PANTHER" id="PTHR32091:SF17">
    <property type="entry name" value="EUKARYOTIC TRANSLATION INITIATION FACTOR 4B3"/>
    <property type="match status" value="1"/>
</dbReference>
<organism evidence="2 3">
    <name type="scientific">Corymbia citriodora subsp. variegata</name>
    <dbReference type="NCBI Taxonomy" id="360336"/>
    <lineage>
        <taxon>Eukaryota</taxon>
        <taxon>Viridiplantae</taxon>
        <taxon>Streptophyta</taxon>
        <taxon>Embryophyta</taxon>
        <taxon>Tracheophyta</taxon>
        <taxon>Spermatophyta</taxon>
        <taxon>Magnoliopsida</taxon>
        <taxon>eudicotyledons</taxon>
        <taxon>Gunneridae</taxon>
        <taxon>Pentapetalae</taxon>
        <taxon>rosids</taxon>
        <taxon>malvids</taxon>
        <taxon>Myrtales</taxon>
        <taxon>Myrtaceae</taxon>
        <taxon>Myrtoideae</taxon>
        <taxon>Eucalypteae</taxon>
        <taxon>Corymbia</taxon>
    </lineage>
</organism>
<dbReference type="GO" id="GO:0003743">
    <property type="term" value="F:translation initiation factor activity"/>
    <property type="evidence" value="ECO:0007669"/>
    <property type="project" value="InterPro"/>
</dbReference>
<feature type="compositionally biased region" description="Basic and acidic residues" evidence="1">
    <location>
        <begin position="114"/>
        <end position="126"/>
    </location>
</feature>
<protein>
    <recommendedName>
        <fullName evidence="4">Amidase</fullName>
    </recommendedName>
</protein>
<dbReference type="SUPFAM" id="SSF75304">
    <property type="entry name" value="Amidase signature (AS) enzymes"/>
    <property type="match status" value="1"/>
</dbReference>
<dbReference type="InterPro" id="IPR010433">
    <property type="entry name" value="EIF-4B_pln"/>
</dbReference>
<dbReference type="EMBL" id="MU090021">
    <property type="protein sequence ID" value="KAF7848681.1"/>
    <property type="molecule type" value="Genomic_DNA"/>
</dbReference>
<accession>A0A8T0CLW1</accession>
<dbReference type="PANTHER" id="PTHR32091">
    <property type="entry name" value="EUKARYOTIC TRANSLATION INITIATION FACTOR 4B"/>
    <property type="match status" value="1"/>
</dbReference>
<feature type="region of interest" description="Disordered" evidence="1">
    <location>
        <begin position="140"/>
        <end position="166"/>
    </location>
</feature>
<feature type="compositionally biased region" description="Basic and acidic residues" evidence="1">
    <location>
        <begin position="140"/>
        <end position="150"/>
    </location>
</feature>